<gene>
    <name evidence="2" type="ORF">GIB67_029905</name>
</gene>
<accession>A0A7J7P5V2</accession>
<evidence type="ECO:0000313" key="3">
    <source>
        <dbReference type="Proteomes" id="UP000541444"/>
    </source>
</evidence>
<name>A0A7J7P5V2_9MAGN</name>
<evidence type="ECO:0000313" key="2">
    <source>
        <dbReference type="EMBL" id="KAF6174558.1"/>
    </source>
</evidence>
<proteinExistence type="predicted"/>
<evidence type="ECO:0000256" key="1">
    <source>
        <dbReference type="SAM" id="Phobius"/>
    </source>
</evidence>
<reference evidence="2 3" key="1">
    <citation type="journal article" date="2020" name="IScience">
        <title>Genome Sequencing of the Endangered Kingdonia uniflora (Circaeasteraceae, Ranunculales) Reveals Potential Mechanisms of Evolutionary Specialization.</title>
        <authorList>
            <person name="Sun Y."/>
            <person name="Deng T."/>
            <person name="Zhang A."/>
            <person name="Moore M.J."/>
            <person name="Landis J.B."/>
            <person name="Lin N."/>
            <person name="Zhang H."/>
            <person name="Zhang X."/>
            <person name="Huang J."/>
            <person name="Zhang X."/>
            <person name="Sun H."/>
            <person name="Wang H."/>
        </authorList>
    </citation>
    <scope>NUCLEOTIDE SEQUENCE [LARGE SCALE GENOMIC DNA]</scope>
    <source>
        <strain evidence="2">TB1705</strain>
        <tissue evidence="2">Leaf</tissue>
    </source>
</reference>
<protein>
    <submittedName>
        <fullName evidence="2">Uncharacterized protein</fullName>
    </submittedName>
</protein>
<dbReference type="Proteomes" id="UP000541444">
    <property type="component" value="Unassembled WGS sequence"/>
</dbReference>
<feature type="transmembrane region" description="Helical" evidence="1">
    <location>
        <begin position="6"/>
        <end position="26"/>
    </location>
</feature>
<organism evidence="2 3">
    <name type="scientific">Kingdonia uniflora</name>
    <dbReference type="NCBI Taxonomy" id="39325"/>
    <lineage>
        <taxon>Eukaryota</taxon>
        <taxon>Viridiplantae</taxon>
        <taxon>Streptophyta</taxon>
        <taxon>Embryophyta</taxon>
        <taxon>Tracheophyta</taxon>
        <taxon>Spermatophyta</taxon>
        <taxon>Magnoliopsida</taxon>
        <taxon>Ranunculales</taxon>
        <taxon>Circaeasteraceae</taxon>
        <taxon>Kingdonia</taxon>
    </lineage>
</organism>
<keyword evidence="3" id="KW-1185">Reference proteome</keyword>
<dbReference type="EMBL" id="JACGCM010000253">
    <property type="protein sequence ID" value="KAF6174558.1"/>
    <property type="molecule type" value="Genomic_DNA"/>
</dbReference>
<dbReference type="AlphaFoldDB" id="A0A7J7P5V2"/>
<comment type="caution">
    <text evidence="2">The sequence shown here is derived from an EMBL/GenBank/DDBJ whole genome shotgun (WGS) entry which is preliminary data.</text>
</comment>
<keyword evidence="1" id="KW-0472">Membrane</keyword>
<sequence length="77" mass="8964">MTFVYILVYIFYALNTCTFFVVDLFFTEHLHACLAAVINKIRISVHLCSLHVCHRLTFGVFSIIHFRVYEEFGVSEG</sequence>
<keyword evidence="1" id="KW-1133">Transmembrane helix</keyword>
<keyword evidence="1" id="KW-0812">Transmembrane</keyword>